<proteinExistence type="predicted"/>
<name>A0ABS0DAL4_9NOCA</name>
<evidence type="ECO:0000313" key="1">
    <source>
        <dbReference type="EMBL" id="MBF6354873.1"/>
    </source>
</evidence>
<evidence type="ECO:0008006" key="3">
    <source>
        <dbReference type="Google" id="ProtNLM"/>
    </source>
</evidence>
<protein>
    <recommendedName>
        <fullName evidence="3">DUF2191 domain-containing protein</fullName>
    </recommendedName>
</protein>
<sequence length="71" mass="7739">MSRVSIEVDDVALAVAGTLLGTGGGAQETVNAALHEVIAQRKRLAVLERMMLRSGDTVPTPDPWRKKRVWL</sequence>
<keyword evidence="2" id="KW-1185">Reference proteome</keyword>
<dbReference type="Pfam" id="PF09957">
    <property type="entry name" value="VapB_antitoxin"/>
    <property type="match status" value="1"/>
</dbReference>
<dbReference type="Proteomes" id="UP000707731">
    <property type="component" value="Unassembled WGS sequence"/>
</dbReference>
<reference evidence="1 2" key="1">
    <citation type="submission" date="2020-10" db="EMBL/GenBank/DDBJ databases">
        <title>Identification of Nocardia species via Next-generation sequencing and recognition of intraspecies genetic diversity.</title>
        <authorList>
            <person name="Li P."/>
            <person name="Li P."/>
            <person name="Lu B."/>
        </authorList>
    </citation>
    <scope>NUCLEOTIDE SEQUENCE [LARGE SCALE GENOMIC DNA]</scope>
    <source>
        <strain evidence="1 2">BJ06-0143</strain>
    </source>
</reference>
<dbReference type="RefSeq" id="WP_195001557.1">
    <property type="nucleotide sequence ID" value="NZ_JADLQN010000001.1"/>
</dbReference>
<gene>
    <name evidence="1" type="ORF">IU449_09995</name>
</gene>
<dbReference type="EMBL" id="JADLQN010000001">
    <property type="protein sequence ID" value="MBF6354873.1"/>
    <property type="molecule type" value="Genomic_DNA"/>
</dbReference>
<dbReference type="InterPro" id="IPR019239">
    <property type="entry name" value="VapB_antitoxin"/>
</dbReference>
<evidence type="ECO:0000313" key="2">
    <source>
        <dbReference type="Proteomes" id="UP000707731"/>
    </source>
</evidence>
<accession>A0ABS0DAL4</accession>
<comment type="caution">
    <text evidence="1">The sequence shown here is derived from an EMBL/GenBank/DDBJ whole genome shotgun (WGS) entry which is preliminary data.</text>
</comment>
<organism evidence="1 2">
    <name type="scientific">Nocardia higoensis</name>
    <dbReference type="NCBI Taxonomy" id="228599"/>
    <lineage>
        <taxon>Bacteria</taxon>
        <taxon>Bacillati</taxon>
        <taxon>Actinomycetota</taxon>
        <taxon>Actinomycetes</taxon>
        <taxon>Mycobacteriales</taxon>
        <taxon>Nocardiaceae</taxon>
        <taxon>Nocardia</taxon>
    </lineage>
</organism>